<keyword evidence="15" id="KW-0460">Magnesium</keyword>
<keyword evidence="4 13" id="KW-0934">Plastid</keyword>
<accession>A0A2K1IAP2</accession>
<dbReference type="EC" id="3.6.5.-" evidence="13"/>
<proteinExistence type="inferred from homology"/>
<evidence type="ECO:0000256" key="6">
    <source>
        <dbReference type="ARBA" id="ARBA00022741"/>
    </source>
</evidence>
<dbReference type="GO" id="GO:0003924">
    <property type="term" value="F:GTPase activity"/>
    <property type="evidence" value="ECO:0000318"/>
    <property type="project" value="GO_Central"/>
</dbReference>
<evidence type="ECO:0000313" key="17">
    <source>
        <dbReference type="EMBL" id="PNR26352.1"/>
    </source>
</evidence>
<dbReference type="FunCoup" id="A0A2K1IAP2">
    <property type="interactions" value="2693"/>
</dbReference>
<dbReference type="PANTHER" id="PTHR10903:SF149">
    <property type="entry name" value="TRANSLOCASE OF CHLOROPLAST 33, CHLOROPLASTIC"/>
    <property type="match status" value="1"/>
</dbReference>
<evidence type="ECO:0000256" key="3">
    <source>
        <dbReference type="ARBA" id="ARBA00022528"/>
    </source>
</evidence>
<dbReference type="EnsemblPlants" id="Pp3c27_4730V3.1">
    <property type="protein sequence ID" value="Pp3c27_4730V3.1"/>
    <property type="gene ID" value="Pp3c27_4730"/>
</dbReference>
<dbReference type="GO" id="GO:0009707">
    <property type="term" value="C:chloroplast outer membrane"/>
    <property type="evidence" value="ECO:0007669"/>
    <property type="project" value="UniProtKB-SubCell"/>
</dbReference>
<gene>
    <name evidence="18" type="primary">LOC112278394</name>
    <name evidence="17" type="ORF">PHYPA_030927</name>
</gene>
<evidence type="ECO:0000256" key="1">
    <source>
        <dbReference type="ARBA" id="ARBA00004370"/>
    </source>
</evidence>
<dbReference type="PaxDb" id="3218-PP1S54_12V6.2"/>
<dbReference type="FunFam" id="3.40.50.300:FF:001070">
    <property type="entry name" value="Translocase of chloroplast"/>
    <property type="match status" value="1"/>
</dbReference>
<feature type="binding site" evidence="15">
    <location>
        <position position="72"/>
    </location>
    <ligand>
        <name>Mg(2+)</name>
        <dbReference type="ChEBI" id="CHEBI:18420"/>
    </ligand>
</feature>
<keyword evidence="5 13" id="KW-0812">Transmembrane</keyword>
<evidence type="ECO:0000256" key="9">
    <source>
        <dbReference type="ARBA" id="ARBA00022989"/>
    </source>
</evidence>
<dbReference type="STRING" id="3218.A0A2K1IAP2"/>
<keyword evidence="6 13" id="KW-0547">Nucleotide-binding</keyword>
<evidence type="ECO:0000256" key="12">
    <source>
        <dbReference type="ARBA" id="ARBA00060807"/>
    </source>
</evidence>
<keyword evidence="13" id="KW-1002">Plastid outer membrane</keyword>
<evidence type="ECO:0000256" key="13">
    <source>
        <dbReference type="PIRNR" id="PIRNR038134"/>
    </source>
</evidence>
<name>A0A2K1IAP2_PHYPA</name>
<feature type="binding site" evidence="14">
    <location>
        <begin position="50"/>
        <end position="55"/>
    </location>
    <ligand>
        <name>GTP</name>
        <dbReference type="ChEBI" id="CHEBI:37565"/>
    </ligand>
</feature>
<feature type="binding site" evidence="14">
    <location>
        <position position="164"/>
    </location>
    <ligand>
        <name>GTP</name>
        <dbReference type="ChEBI" id="CHEBI:37565"/>
    </ligand>
</feature>
<evidence type="ECO:0000313" key="18">
    <source>
        <dbReference type="EnsemblPlants" id="Pp3c27_4730V3.1"/>
    </source>
</evidence>
<keyword evidence="19" id="KW-1185">Reference proteome</keyword>
<keyword evidence="15" id="KW-0479">Metal-binding</keyword>
<keyword evidence="3 13" id="KW-0150">Chloroplast</keyword>
<keyword evidence="7 13" id="KW-0378">Hydrolase</keyword>
<dbReference type="PROSITE" id="PS51720">
    <property type="entry name" value="G_AIG1"/>
    <property type="match status" value="1"/>
</dbReference>
<protein>
    <recommendedName>
        <fullName evidence="13">Translocase of chloroplast</fullName>
        <ecNumber evidence="13">3.6.5.-</ecNumber>
    </recommendedName>
</protein>
<organism evidence="17">
    <name type="scientific">Physcomitrium patens</name>
    <name type="common">Spreading-leaved earth moss</name>
    <name type="synonym">Physcomitrella patens</name>
    <dbReference type="NCBI Taxonomy" id="3218"/>
    <lineage>
        <taxon>Eukaryota</taxon>
        <taxon>Viridiplantae</taxon>
        <taxon>Streptophyta</taxon>
        <taxon>Embryophyta</taxon>
        <taxon>Bryophyta</taxon>
        <taxon>Bryophytina</taxon>
        <taxon>Bryopsida</taxon>
        <taxon>Funariidae</taxon>
        <taxon>Funariales</taxon>
        <taxon>Funariaceae</taxon>
        <taxon>Physcomitrium</taxon>
    </lineage>
</organism>
<comment type="function">
    <text evidence="13">GTPase involved in protein precursor import into chloroplasts. Seems to recognize chloroplast-destined precursor proteins and regulate their presentation to the translocation channel through GTP hydrolysis.</text>
</comment>
<dbReference type="Gene3D" id="3.40.50.300">
    <property type="entry name" value="P-loop containing nucleotide triphosphate hydrolases"/>
    <property type="match status" value="1"/>
</dbReference>
<keyword evidence="11 13" id="KW-0472">Membrane</keyword>
<comment type="subunit">
    <text evidence="13">Homodimer.</text>
</comment>
<reference evidence="17 19" key="1">
    <citation type="journal article" date="2008" name="Science">
        <title>The Physcomitrella genome reveals evolutionary insights into the conquest of land by plants.</title>
        <authorList>
            <person name="Rensing S."/>
            <person name="Lang D."/>
            <person name="Zimmer A."/>
            <person name="Terry A."/>
            <person name="Salamov A."/>
            <person name="Shapiro H."/>
            <person name="Nishiyama T."/>
            <person name="Perroud P.-F."/>
            <person name="Lindquist E."/>
            <person name="Kamisugi Y."/>
            <person name="Tanahashi T."/>
            <person name="Sakakibara K."/>
            <person name="Fujita T."/>
            <person name="Oishi K."/>
            <person name="Shin-I T."/>
            <person name="Kuroki Y."/>
            <person name="Toyoda A."/>
            <person name="Suzuki Y."/>
            <person name="Hashimoto A."/>
            <person name="Yamaguchi K."/>
            <person name="Sugano A."/>
            <person name="Kohara Y."/>
            <person name="Fujiyama A."/>
            <person name="Anterola A."/>
            <person name="Aoki S."/>
            <person name="Ashton N."/>
            <person name="Barbazuk W.B."/>
            <person name="Barker E."/>
            <person name="Bennetzen J."/>
            <person name="Bezanilla M."/>
            <person name="Blankenship R."/>
            <person name="Cho S.H."/>
            <person name="Dutcher S."/>
            <person name="Estelle M."/>
            <person name="Fawcett J.A."/>
            <person name="Gundlach H."/>
            <person name="Hanada K."/>
            <person name="Heyl A."/>
            <person name="Hicks K.A."/>
            <person name="Hugh J."/>
            <person name="Lohr M."/>
            <person name="Mayer K."/>
            <person name="Melkozernov A."/>
            <person name="Murata T."/>
            <person name="Nelson D."/>
            <person name="Pils B."/>
            <person name="Prigge M."/>
            <person name="Reiss B."/>
            <person name="Renner T."/>
            <person name="Rombauts S."/>
            <person name="Rushton P."/>
            <person name="Sanderfoot A."/>
            <person name="Schween G."/>
            <person name="Shiu S.-H."/>
            <person name="Stueber K."/>
            <person name="Theodoulou F.L."/>
            <person name="Tu H."/>
            <person name="Van de Peer Y."/>
            <person name="Verrier P.J."/>
            <person name="Waters E."/>
            <person name="Wood A."/>
            <person name="Yang L."/>
            <person name="Cove D."/>
            <person name="Cuming A."/>
            <person name="Hasebe M."/>
            <person name="Lucas S."/>
            <person name="Mishler D.B."/>
            <person name="Reski R."/>
            <person name="Grigoriev I."/>
            <person name="Quatrano R.S."/>
            <person name="Boore J.L."/>
        </authorList>
    </citation>
    <scope>NUCLEOTIDE SEQUENCE [LARGE SCALE GENOMIC DNA]</scope>
    <source>
        <strain evidence="18 19">cv. Gransden 2004</strain>
    </source>
</reference>
<evidence type="ECO:0000256" key="14">
    <source>
        <dbReference type="PIRSR" id="PIRSR038134-1"/>
    </source>
</evidence>
<evidence type="ECO:0000256" key="7">
    <source>
        <dbReference type="ARBA" id="ARBA00022801"/>
    </source>
</evidence>
<keyword evidence="8 13" id="KW-0653">Protein transport</keyword>
<feature type="domain" description="AIG1-type G" evidence="16">
    <location>
        <begin position="38"/>
        <end position="259"/>
    </location>
</feature>
<dbReference type="GO" id="GO:0005525">
    <property type="term" value="F:GTP binding"/>
    <property type="evidence" value="ECO:0007669"/>
    <property type="project" value="UniProtKB-UniRule"/>
</dbReference>
<evidence type="ECO:0000313" key="19">
    <source>
        <dbReference type="Proteomes" id="UP000006727"/>
    </source>
</evidence>
<comment type="similarity">
    <text evidence="12 13">Belongs to the TRAFAC class TrmE-Era-EngA-EngB-Septin-like GTPase superfamily. AIG1/Toc34/Toc159-like paraseptin GTPase family. TOC34 subfamily.</text>
</comment>
<comment type="subcellular location">
    <subcellularLocation>
        <location evidence="1">Membrane</location>
    </subcellularLocation>
    <subcellularLocation>
        <location evidence="13">Plastid</location>
        <location evidence="13">Chloroplast outer membrane</location>
    </subcellularLocation>
</comment>
<dbReference type="Gramene" id="Pp3c27_4730V3.1">
    <property type="protein sequence ID" value="Pp3c27_4730V3.1"/>
    <property type="gene ID" value="Pp3c27_4730"/>
</dbReference>
<feature type="binding site" evidence="14">
    <location>
        <begin position="69"/>
        <end position="74"/>
    </location>
    <ligand>
        <name>GTP</name>
        <dbReference type="ChEBI" id="CHEBI:37565"/>
    </ligand>
</feature>
<dbReference type="NCBIfam" id="TIGR00991">
    <property type="entry name" value="3a0901s02IAP34"/>
    <property type="match status" value="1"/>
</dbReference>
<dbReference type="SUPFAM" id="SSF52540">
    <property type="entry name" value="P-loop containing nucleoside triphosphate hydrolases"/>
    <property type="match status" value="1"/>
</dbReference>
<keyword evidence="10 13" id="KW-0342">GTP-binding</keyword>
<dbReference type="PANTHER" id="PTHR10903">
    <property type="entry name" value="GTPASE, IMAP FAMILY MEMBER-RELATED"/>
    <property type="match status" value="1"/>
</dbReference>
<evidence type="ECO:0000256" key="8">
    <source>
        <dbReference type="ARBA" id="ARBA00022927"/>
    </source>
</evidence>
<evidence type="ECO:0000259" key="16">
    <source>
        <dbReference type="PROSITE" id="PS51720"/>
    </source>
</evidence>
<evidence type="ECO:0000256" key="2">
    <source>
        <dbReference type="ARBA" id="ARBA00022448"/>
    </source>
</evidence>
<reference evidence="17 19" key="2">
    <citation type="journal article" date="2018" name="Plant J.">
        <title>The Physcomitrella patens chromosome-scale assembly reveals moss genome structure and evolution.</title>
        <authorList>
            <person name="Lang D."/>
            <person name="Ullrich K.K."/>
            <person name="Murat F."/>
            <person name="Fuchs J."/>
            <person name="Jenkins J."/>
            <person name="Haas F.B."/>
            <person name="Piednoel M."/>
            <person name="Gundlach H."/>
            <person name="Van Bel M."/>
            <person name="Meyberg R."/>
            <person name="Vives C."/>
            <person name="Morata J."/>
            <person name="Symeonidi A."/>
            <person name="Hiss M."/>
            <person name="Muchero W."/>
            <person name="Kamisugi Y."/>
            <person name="Saleh O."/>
            <person name="Blanc G."/>
            <person name="Decker E.L."/>
            <person name="van Gessel N."/>
            <person name="Grimwood J."/>
            <person name="Hayes R.D."/>
            <person name="Graham S.W."/>
            <person name="Gunter L.E."/>
            <person name="McDaniel S.F."/>
            <person name="Hoernstein S.N.W."/>
            <person name="Larsson A."/>
            <person name="Li F.W."/>
            <person name="Perroud P.F."/>
            <person name="Phillips J."/>
            <person name="Ranjan P."/>
            <person name="Rokshar D.S."/>
            <person name="Rothfels C.J."/>
            <person name="Schneider L."/>
            <person name="Shu S."/>
            <person name="Stevenson D.W."/>
            <person name="Thummler F."/>
            <person name="Tillich M."/>
            <person name="Villarreal Aguilar J.C."/>
            <person name="Widiez T."/>
            <person name="Wong G.K."/>
            <person name="Wymore A."/>
            <person name="Zhang Y."/>
            <person name="Zimmer A.D."/>
            <person name="Quatrano R.S."/>
            <person name="Mayer K.F.X."/>
            <person name="Goodstein D."/>
            <person name="Casacuberta J.M."/>
            <person name="Vandepoele K."/>
            <person name="Reski R."/>
            <person name="Cuming A.C."/>
            <person name="Tuskan G.A."/>
            <person name="Maumus F."/>
            <person name="Salse J."/>
            <person name="Schmutz J."/>
            <person name="Rensing S.A."/>
        </authorList>
    </citation>
    <scope>NUCLEOTIDE SEQUENCE [LARGE SCALE GENOMIC DNA]</scope>
    <source>
        <strain evidence="18 19">cv. Gransden 2004</strain>
    </source>
</reference>
<evidence type="ECO:0000256" key="5">
    <source>
        <dbReference type="ARBA" id="ARBA00022692"/>
    </source>
</evidence>
<evidence type="ECO:0000256" key="10">
    <source>
        <dbReference type="ARBA" id="ARBA00023134"/>
    </source>
</evidence>
<dbReference type="GO" id="GO:0006886">
    <property type="term" value="P:intracellular protein transport"/>
    <property type="evidence" value="ECO:0007669"/>
    <property type="project" value="UniProtKB-UniRule"/>
</dbReference>
<dbReference type="GO" id="GO:0046872">
    <property type="term" value="F:metal ion binding"/>
    <property type="evidence" value="ECO:0007669"/>
    <property type="project" value="UniProtKB-KW"/>
</dbReference>
<evidence type="ECO:0000256" key="4">
    <source>
        <dbReference type="ARBA" id="ARBA00022640"/>
    </source>
</evidence>
<dbReference type="InterPro" id="IPR027417">
    <property type="entry name" value="P-loop_NTPase"/>
</dbReference>
<dbReference type="SMR" id="A0A2K1IAP2"/>
<sequence>MRAMAATQAREWTGLLQFPVATQTALHNILGKLRQQKKESLTVLVVGKGGVGKSSTVNSIIGERVTVVSAFQSETLRPLQCARTRAGFTLNVIDTPGLIEGGCINDQALDIIKRFLLNKTIDVVLYVDRLDGYRVDNLDKQVIRALARSFGPNFWRIAIIALTHAQLSPPDGVDYTEFVNNRSAALRAAIRQEAGFKKSEGEISYMLVENSGRCNTNSEGEKVLPNGSVWLPALVDRIAEVATGATPSIHVDQKLIDGPNANGKGKWWIPLIILAQYFLIVRPIRSAIEKDLIEEEKQRPQWQIRAEEFVRPTASLYEDDQVDEQAIRQALKQGALNDQMDSFVEDDEDDDEY</sequence>
<feature type="binding site" evidence="15">
    <location>
        <position position="54"/>
    </location>
    <ligand>
        <name>Mg(2+)</name>
        <dbReference type="ChEBI" id="CHEBI:18420"/>
    </ligand>
</feature>
<dbReference type="AlphaFoldDB" id="A0A2K1IAP2"/>
<keyword evidence="9" id="KW-1133">Transmembrane helix</keyword>
<feature type="binding site" evidence="14">
    <location>
        <begin position="209"/>
        <end position="210"/>
    </location>
    <ligand>
        <name>GTP</name>
        <dbReference type="ChEBI" id="CHEBI:37565"/>
    </ligand>
</feature>
<evidence type="ECO:0000256" key="15">
    <source>
        <dbReference type="PIRSR" id="PIRSR038134-2"/>
    </source>
</evidence>
<keyword evidence="2 13" id="KW-0813">Transport</keyword>
<evidence type="ECO:0000256" key="11">
    <source>
        <dbReference type="ARBA" id="ARBA00023136"/>
    </source>
</evidence>
<dbReference type="InterPro" id="IPR006703">
    <property type="entry name" value="G_AIG1"/>
</dbReference>
<dbReference type="Pfam" id="PF04548">
    <property type="entry name" value="AIG1"/>
    <property type="match status" value="1"/>
</dbReference>
<dbReference type="InterPro" id="IPR045058">
    <property type="entry name" value="GIMA/IAN/Toc"/>
</dbReference>
<reference evidence="18" key="3">
    <citation type="submission" date="2020-12" db="UniProtKB">
        <authorList>
            <consortium name="EnsemblPlants"/>
        </authorList>
    </citation>
    <scope>IDENTIFICATION</scope>
</reference>
<dbReference type="Gramene" id="Pp3c27_4730V3.2">
    <property type="protein sequence ID" value="Pp3c27_4730V3.2"/>
    <property type="gene ID" value="Pp3c27_4730"/>
</dbReference>
<dbReference type="GO" id="GO:0015450">
    <property type="term" value="F:protein-transporting ATPase activity"/>
    <property type="evidence" value="ECO:0007669"/>
    <property type="project" value="InterPro"/>
</dbReference>
<dbReference type="EMBL" id="ABEU02000027">
    <property type="protein sequence ID" value="PNR26352.1"/>
    <property type="molecule type" value="Genomic_DNA"/>
</dbReference>
<dbReference type="EnsemblPlants" id="Pp3c27_4730V3.2">
    <property type="protein sequence ID" value="Pp3c27_4730V3.2"/>
    <property type="gene ID" value="Pp3c27_4730"/>
</dbReference>
<dbReference type="Proteomes" id="UP000006727">
    <property type="component" value="Chromosome 27"/>
</dbReference>
<dbReference type="InterPro" id="IPR005688">
    <property type="entry name" value="Toc34"/>
</dbReference>
<dbReference type="PIRSF" id="PIRSF038134">
    <property type="entry name" value="Toc34"/>
    <property type="match status" value="1"/>
</dbReference>